<dbReference type="RefSeq" id="WP_051578412.1">
    <property type="nucleotide sequence ID" value="NZ_AP022567.1"/>
</dbReference>
<accession>A0AAI8TX93</accession>
<dbReference type="PROSITE" id="PS50943">
    <property type="entry name" value="HTH_CROC1"/>
    <property type="match status" value="1"/>
</dbReference>
<reference evidence="3 5" key="1">
    <citation type="journal article" date="2019" name="Emerg. Microbes Infect.">
        <title>Comprehensive subspecies identification of 175 nontuberculous mycobacteria species based on 7547 genomic profiles.</title>
        <authorList>
            <person name="Matsumoto Y."/>
            <person name="Kinjo T."/>
            <person name="Motooka D."/>
            <person name="Nabeya D."/>
            <person name="Jung N."/>
            <person name="Uechi K."/>
            <person name="Horii T."/>
            <person name="Iida T."/>
            <person name="Fujita J."/>
            <person name="Nakamura S."/>
        </authorList>
    </citation>
    <scope>NUCLEOTIDE SEQUENCE [LARGE SCALE GENOMIC DNA]</scope>
    <source>
        <strain evidence="3 5">JCM 12375</strain>
    </source>
</reference>
<dbReference type="EMBL" id="AP027452">
    <property type="protein sequence ID" value="BDY30529.1"/>
    <property type="molecule type" value="Genomic_DNA"/>
</dbReference>
<evidence type="ECO:0000259" key="2">
    <source>
        <dbReference type="PROSITE" id="PS50943"/>
    </source>
</evidence>
<dbReference type="PANTHER" id="PTHR35010:SF2">
    <property type="entry name" value="BLL4672 PROTEIN"/>
    <property type="match status" value="1"/>
</dbReference>
<dbReference type="PANTHER" id="PTHR35010">
    <property type="entry name" value="BLL4672 PROTEIN-RELATED"/>
    <property type="match status" value="1"/>
</dbReference>
<dbReference type="Proteomes" id="UP000465622">
    <property type="component" value="Chromosome"/>
</dbReference>
<evidence type="ECO:0000313" key="5">
    <source>
        <dbReference type="Proteomes" id="UP000465622"/>
    </source>
</evidence>
<organism evidence="4 6">
    <name type="scientific">Mycolicibacterium mageritense</name>
    <name type="common">Mycobacterium mageritense</name>
    <dbReference type="NCBI Taxonomy" id="53462"/>
    <lineage>
        <taxon>Bacteria</taxon>
        <taxon>Bacillati</taxon>
        <taxon>Actinomycetota</taxon>
        <taxon>Actinomycetes</taxon>
        <taxon>Mycobacteriales</taxon>
        <taxon>Mycobacteriaceae</taxon>
        <taxon>Mycolicibacterium</taxon>
    </lineage>
</organism>
<dbReference type="Gene3D" id="3.30.450.180">
    <property type="match status" value="1"/>
</dbReference>
<dbReference type="InterPro" id="IPR010982">
    <property type="entry name" value="Lambda_DNA-bd_dom_sf"/>
</dbReference>
<dbReference type="SUPFAM" id="SSF47413">
    <property type="entry name" value="lambda repressor-like DNA-binding domains"/>
    <property type="match status" value="1"/>
</dbReference>
<sequence>MDQGQLADFLRTRREALTPAEVGLPAGTRRRTSGLRREEVAALAMISTDYYSRMEQQRAPKPSAEVVASLARALRLSLDERDHLFRLAGHNAPARMGGGHVSPAMMRILDRLQDTPAQVMSALGETLVQTPPARALMGDETKYEGFARSVAYRWFTDEAARQVYPPDDHATVGQSFVANARVAYARDGAGSRAAQIVDDLLCRSAEFAELWKRHDVASGNDRTKRIAHPTLGVLEVQCQILYDMEQLHALLVFTAEPGSPSHAKLAALGDDPDAYLRDGQSTGSSVRRTVADDAATSPANSLNSN</sequence>
<reference evidence="4" key="3">
    <citation type="submission" date="2023-03" db="EMBL/GenBank/DDBJ databases">
        <title>Draft genome sequence of a Mycolicibacterium mageritense strain H4_3_1 isolated from a hybrid biological-inorganic system reactor.</title>
        <authorList>
            <person name="Feng X."/>
            <person name="Kazama D."/>
            <person name="Sato K."/>
            <person name="Kobayashi H."/>
        </authorList>
    </citation>
    <scope>NUCLEOTIDE SEQUENCE</scope>
    <source>
        <strain evidence="4">H4_3_1</strain>
    </source>
</reference>
<dbReference type="InterPro" id="IPR041413">
    <property type="entry name" value="MLTR_LBD"/>
</dbReference>
<feature type="domain" description="HTH cro/C1-type" evidence="2">
    <location>
        <begin position="34"/>
        <end position="81"/>
    </location>
</feature>
<evidence type="ECO:0000313" key="3">
    <source>
        <dbReference type="EMBL" id="BBX35629.1"/>
    </source>
</evidence>
<feature type="region of interest" description="Disordered" evidence="1">
    <location>
        <begin position="274"/>
        <end position="305"/>
    </location>
</feature>
<dbReference type="Proteomes" id="UP001241092">
    <property type="component" value="Chromosome"/>
</dbReference>
<evidence type="ECO:0000313" key="6">
    <source>
        <dbReference type="Proteomes" id="UP001241092"/>
    </source>
</evidence>
<dbReference type="InterPro" id="IPR001387">
    <property type="entry name" value="Cro/C1-type_HTH"/>
</dbReference>
<dbReference type="SMART" id="SM00530">
    <property type="entry name" value="HTH_XRE"/>
    <property type="match status" value="1"/>
</dbReference>
<proteinExistence type="predicted"/>
<dbReference type="GO" id="GO:0003677">
    <property type="term" value="F:DNA binding"/>
    <property type="evidence" value="ECO:0007669"/>
    <property type="project" value="InterPro"/>
</dbReference>
<reference evidence="3" key="2">
    <citation type="submission" date="2020-02" db="EMBL/GenBank/DDBJ databases">
        <authorList>
            <person name="Matsumoto Y."/>
            <person name="Motooka D."/>
            <person name="Nakamura S."/>
        </authorList>
    </citation>
    <scope>NUCLEOTIDE SEQUENCE</scope>
    <source>
        <strain evidence="3">JCM 12375</strain>
    </source>
</reference>
<evidence type="ECO:0000313" key="4">
    <source>
        <dbReference type="EMBL" id="BDY30529.1"/>
    </source>
</evidence>
<evidence type="ECO:0000256" key="1">
    <source>
        <dbReference type="SAM" id="MobiDB-lite"/>
    </source>
</evidence>
<keyword evidence="5" id="KW-1185">Reference proteome</keyword>
<dbReference type="EMBL" id="AP022567">
    <property type="protein sequence ID" value="BBX35629.1"/>
    <property type="molecule type" value="Genomic_DNA"/>
</dbReference>
<dbReference type="Pfam" id="PF17765">
    <property type="entry name" value="MLTR_LBD"/>
    <property type="match status" value="1"/>
</dbReference>
<dbReference type="Pfam" id="PF13560">
    <property type="entry name" value="HTH_31"/>
    <property type="match status" value="1"/>
</dbReference>
<protein>
    <submittedName>
        <fullName evidence="3">Transcriptional regulator</fullName>
    </submittedName>
</protein>
<dbReference type="AlphaFoldDB" id="A0AAI8TX93"/>
<dbReference type="CDD" id="cd00093">
    <property type="entry name" value="HTH_XRE"/>
    <property type="match status" value="1"/>
</dbReference>
<gene>
    <name evidence="4" type="ORF">hbim_04473</name>
    <name evidence="3" type="ORF">MMAGJ_49110</name>
</gene>
<dbReference type="Gene3D" id="1.10.260.40">
    <property type="entry name" value="lambda repressor-like DNA-binding domains"/>
    <property type="match status" value="1"/>
</dbReference>
<name>A0AAI8TX93_MYCME</name>